<proteinExistence type="predicted"/>
<dbReference type="SUPFAM" id="SSF56524">
    <property type="entry name" value="Oxidoreductase molybdopterin-binding domain"/>
    <property type="match status" value="1"/>
</dbReference>
<evidence type="ECO:0000313" key="4">
    <source>
        <dbReference type="Proteomes" id="UP001307849"/>
    </source>
</evidence>
<evidence type="ECO:0000259" key="2">
    <source>
        <dbReference type="Pfam" id="PF00174"/>
    </source>
</evidence>
<accession>A0AAN8NKI9</accession>
<dbReference type="GO" id="GO:0020037">
    <property type="term" value="F:heme binding"/>
    <property type="evidence" value="ECO:0007669"/>
    <property type="project" value="TreeGrafter"/>
</dbReference>
<dbReference type="Pfam" id="PF00174">
    <property type="entry name" value="Oxidored_molyb"/>
    <property type="match status" value="1"/>
</dbReference>
<dbReference type="Gene3D" id="3.90.420.10">
    <property type="entry name" value="Oxidoreductase, molybdopterin-binding domain"/>
    <property type="match status" value="1"/>
</dbReference>
<protein>
    <recommendedName>
        <fullName evidence="2">Oxidoreductase molybdopterin-binding domain-containing protein</fullName>
    </recommendedName>
</protein>
<dbReference type="AlphaFoldDB" id="A0AAN8NKI9"/>
<feature type="compositionally biased region" description="Polar residues" evidence="1">
    <location>
        <begin position="35"/>
        <end position="45"/>
    </location>
</feature>
<feature type="domain" description="Oxidoreductase molybdopterin-binding" evidence="2">
    <location>
        <begin position="194"/>
        <end position="259"/>
    </location>
</feature>
<dbReference type="PRINTS" id="PR00407">
    <property type="entry name" value="EUMOPTERIN"/>
</dbReference>
<dbReference type="InterPro" id="IPR000572">
    <property type="entry name" value="OxRdtase_Mopterin-bd_dom"/>
</dbReference>
<evidence type="ECO:0000313" key="3">
    <source>
        <dbReference type="EMBL" id="KAK6508391.1"/>
    </source>
</evidence>
<evidence type="ECO:0000256" key="1">
    <source>
        <dbReference type="SAM" id="MobiDB-lite"/>
    </source>
</evidence>
<keyword evidence="4" id="KW-1185">Reference proteome</keyword>
<comment type="caution">
    <text evidence="3">The sequence shown here is derived from an EMBL/GenBank/DDBJ whole genome shotgun (WGS) entry which is preliminary data.</text>
</comment>
<dbReference type="PANTHER" id="PTHR19372">
    <property type="entry name" value="SULFITE REDUCTASE"/>
    <property type="match status" value="1"/>
</dbReference>
<dbReference type="InterPro" id="IPR036374">
    <property type="entry name" value="OxRdtase_Mopterin-bd_sf"/>
</dbReference>
<dbReference type="EMBL" id="JAVHJM010000008">
    <property type="protein sequence ID" value="KAK6508391.1"/>
    <property type="molecule type" value="Genomic_DNA"/>
</dbReference>
<dbReference type="GO" id="GO:0006790">
    <property type="term" value="P:sulfur compound metabolic process"/>
    <property type="evidence" value="ECO:0007669"/>
    <property type="project" value="TreeGrafter"/>
</dbReference>
<dbReference type="PANTHER" id="PTHR19372:SF7">
    <property type="entry name" value="SULFITE OXIDASE, MITOCHONDRIAL"/>
    <property type="match status" value="1"/>
</dbReference>
<gene>
    <name evidence="3" type="ORF">TWF506_010484</name>
</gene>
<sequence>MQSDYSESPWQPLHSAALLASVDDVDIEHRDCPISNLTDEQSTVEPPSGLNGRKKQSMNLIGSEKKDEGEQEQPKDHEKGQNNERETQKGSEADASKGKYGPEKQVLLEILRREKNYISSLKVSNGNKSAPRIEDRAARVIDEQDQLTPDNSLPRSSDLIRLTEKHSLNAEAHLSHLFSAGLIRPNELHYVCNHGSFPRIFWEFCKIDVEYKGNTASLSMDDLKSNYETINTPVLLACDGNRRKEFNMVRKTKGFNWGANWCR</sequence>
<dbReference type="InterPro" id="IPR008335">
    <property type="entry name" value="Mopterin_OxRdtase_euk"/>
</dbReference>
<feature type="region of interest" description="Disordered" evidence="1">
    <location>
        <begin position="31"/>
        <end position="101"/>
    </location>
</feature>
<reference evidence="3 4" key="1">
    <citation type="submission" date="2019-10" db="EMBL/GenBank/DDBJ databases">
        <authorList>
            <person name="Palmer J.M."/>
        </authorList>
    </citation>
    <scope>NUCLEOTIDE SEQUENCE [LARGE SCALE GENOMIC DNA]</scope>
    <source>
        <strain evidence="3 4">TWF506</strain>
    </source>
</reference>
<name>A0AAN8NKI9_9PEZI</name>
<dbReference type="Proteomes" id="UP001307849">
    <property type="component" value="Unassembled WGS sequence"/>
</dbReference>
<dbReference type="GO" id="GO:0043546">
    <property type="term" value="F:molybdopterin cofactor binding"/>
    <property type="evidence" value="ECO:0007669"/>
    <property type="project" value="TreeGrafter"/>
</dbReference>
<organism evidence="3 4">
    <name type="scientific">Arthrobotrys conoides</name>
    <dbReference type="NCBI Taxonomy" id="74498"/>
    <lineage>
        <taxon>Eukaryota</taxon>
        <taxon>Fungi</taxon>
        <taxon>Dikarya</taxon>
        <taxon>Ascomycota</taxon>
        <taxon>Pezizomycotina</taxon>
        <taxon>Orbiliomycetes</taxon>
        <taxon>Orbiliales</taxon>
        <taxon>Orbiliaceae</taxon>
        <taxon>Arthrobotrys</taxon>
    </lineage>
</organism>
<feature type="compositionally biased region" description="Basic and acidic residues" evidence="1">
    <location>
        <begin position="63"/>
        <end position="101"/>
    </location>
</feature>
<dbReference type="GO" id="GO:0008482">
    <property type="term" value="F:sulfite oxidase activity"/>
    <property type="evidence" value="ECO:0007669"/>
    <property type="project" value="TreeGrafter"/>
</dbReference>